<reference evidence="1" key="1">
    <citation type="submission" date="2014-09" db="EMBL/GenBank/DDBJ databases">
        <authorList>
            <person name="Magalhaes I.L.F."/>
            <person name="Oliveira U."/>
            <person name="Santos F.R."/>
            <person name="Vidigal T.H.D.A."/>
            <person name="Brescovit A.D."/>
            <person name="Santos A.J."/>
        </authorList>
    </citation>
    <scope>NUCLEOTIDE SEQUENCE</scope>
    <source>
        <tissue evidence="1">Shoot tissue taken approximately 20 cm above the soil surface</tissue>
    </source>
</reference>
<organism evidence="1">
    <name type="scientific">Arundo donax</name>
    <name type="common">Giant reed</name>
    <name type="synonym">Donax arundinaceus</name>
    <dbReference type="NCBI Taxonomy" id="35708"/>
    <lineage>
        <taxon>Eukaryota</taxon>
        <taxon>Viridiplantae</taxon>
        <taxon>Streptophyta</taxon>
        <taxon>Embryophyta</taxon>
        <taxon>Tracheophyta</taxon>
        <taxon>Spermatophyta</taxon>
        <taxon>Magnoliopsida</taxon>
        <taxon>Liliopsida</taxon>
        <taxon>Poales</taxon>
        <taxon>Poaceae</taxon>
        <taxon>PACMAD clade</taxon>
        <taxon>Arundinoideae</taxon>
        <taxon>Arundineae</taxon>
        <taxon>Arundo</taxon>
    </lineage>
</organism>
<name>A0A0A8YLE9_ARUDO</name>
<reference evidence="1" key="2">
    <citation type="journal article" date="2015" name="Data Brief">
        <title>Shoot transcriptome of the giant reed, Arundo donax.</title>
        <authorList>
            <person name="Barrero R.A."/>
            <person name="Guerrero F.D."/>
            <person name="Moolhuijzen P."/>
            <person name="Goolsby J.A."/>
            <person name="Tidwell J."/>
            <person name="Bellgard S.E."/>
            <person name="Bellgard M.I."/>
        </authorList>
    </citation>
    <scope>NUCLEOTIDE SEQUENCE</scope>
    <source>
        <tissue evidence="1">Shoot tissue taken approximately 20 cm above the soil surface</tissue>
    </source>
</reference>
<dbReference type="AlphaFoldDB" id="A0A0A8YLE9"/>
<evidence type="ECO:0000313" key="1">
    <source>
        <dbReference type="EMBL" id="JAD26378.1"/>
    </source>
</evidence>
<protein>
    <submittedName>
        <fullName evidence="1">Uncharacterized protein</fullName>
    </submittedName>
</protein>
<proteinExistence type="predicted"/>
<accession>A0A0A8YLE9</accession>
<sequence>MANLVKIDKRCSLDNAVTMFVKEMILGQMLFDFGSRREQKV</sequence>
<dbReference type="EMBL" id="GBRH01271517">
    <property type="protein sequence ID" value="JAD26378.1"/>
    <property type="molecule type" value="Transcribed_RNA"/>
</dbReference>